<comment type="caution">
    <text evidence="1">The sequence shown here is derived from an EMBL/GenBank/DDBJ whole genome shotgun (WGS) entry which is preliminary data.</text>
</comment>
<dbReference type="EMBL" id="BGZK01005635">
    <property type="protein sequence ID" value="GBP14869.1"/>
    <property type="molecule type" value="Genomic_DNA"/>
</dbReference>
<evidence type="ECO:0000313" key="2">
    <source>
        <dbReference type="Proteomes" id="UP000299102"/>
    </source>
</evidence>
<name>A0A4C1TJY3_EUMVA</name>
<evidence type="ECO:0000313" key="1">
    <source>
        <dbReference type="EMBL" id="GBP14869.1"/>
    </source>
</evidence>
<dbReference type="AlphaFoldDB" id="A0A4C1TJY3"/>
<proteinExistence type="predicted"/>
<accession>A0A4C1TJY3</accession>
<sequence length="87" mass="9618">MKRAFLQYLQLLLFKSALERMSYDDYKSSSERINDYLAGEKAFLRSLRTRGIQSGGGARTGFSVCISSQLIPDVAQSGVPPANAVRN</sequence>
<reference evidence="1 2" key="1">
    <citation type="journal article" date="2019" name="Commun. Biol.">
        <title>The bagworm genome reveals a unique fibroin gene that provides high tensile strength.</title>
        <authorList>
            <person name="Kono N."/>
            <person name="Nakamura H."/>
            <person name="Ohtoshi R."/>
            <person name="Tomita M."/>
            <person name="Numata K."/>
            <person name="Arakawa K."/>
        </authorList>
    </citation>
    <scope>NUCLEOTIDE SEQUENCE [LARGE SCALE GENOMIC DNA]</scope>
</reference>
<protein>
    <submittedName>
        <fullName evidence="1">Uncharacterized protein</fullName>
    </submittedName>
</protein>
<dbReference type="Proteomes" id="UP000299102">
    <property type="component" value="Unassembled WGS sequence"/>
</dbReference>
<keyword evidence="2" id="KW-1185">Reference proteome</keyword>
<organism evidence="1 2">
    <name type="scientific">Eumeta variegata</name>
    <name type="common">Bagworm moth</name>
    <name type="synonym">Eumeta japonica</name>
    <dbReference type="NCBI Taxonomy" id="151549"/>
    <lineage>
        <taxon>Eukaryota</taxon>
        <taxon>Metazoa</taxon>
        <taxon>Ecdysozoa</taxon>
        <taxon>Arthropoda</taxon>
        <taxon>Hexapoda</taxon>
        <taxon>Insecta</taxon>
        <taxon>Pterygota</taxon>
        <taxon>Neoptera</taxon>
        <taxon>Endopterygota</taxon>
        <taxon>Lepidoptera</taxon>
        <taxon>Glossata</taxon>
        <taxon>Ditrysia</taxon>
        <taxon>Tineoidea</taxon>
        <taxon>Psychidae</taxon>
        <taxon>Oiketicinae</taxon>
        <taxon>Eumeta</taxon>
    </lineage>
</organism>
<gene>
    <name evidence="1" type="ORF">EVAR_69426_1</name>
</gene>